<comment type="caution">
    <text evidence="1">The sequence shown here is derived from an EMBL/GenBank/DDBJ whole genome shotgun (WGS) entry which is preliminary data.</text>
</comment>
<organism evidence="1 2">
    <name type="scientific">Brachionus plicatilis</name>
    <name type="common">Marine rotifer</name>
    <name type="synonym">Brachionus muelleri</name>
    <dbReference type="NCBI Taxonomy" id="10195"/>
    <lineage>
        <taxon>Eukaryota</taxon>
        <taxon>Metazoa</taxon>
        <taxon>Spiralia</taxon>
        <taxon>Gnathifera</taxon>
        <taxon>Rotifera</taxon>
        <taxon>Eurotatoria</taxon>
        <taxon>Monogononta</taxon>
        <taxon>Pseudotrocha</taxon>
        <taxon>Ploima</taxon>
        <taxon>Brachionidae</taxon>
        <taxon>Brachionus</taxon>
    </lineage>
</organism>
<protein>
    <submittedName>
        <fullName evidence="1">Uncharacterized protein</fullName>
    </submittedName>
</protein>
<gene>
    <name evidence="1" type="ORF">BpHYR1_006907</name>
</gene>
<sequence>MVEFNSSEQNTIKRCFLDFKNVLKRFLCVLKRFLHVLIWTRKWTHEKRAMDTDIEFEFLDQTQCLKPKNFRVPKRIFQLITLIFDNVEGGILKGKRHKKKFSAGENLFSDKLIDD</sequence>
<name>A0A3M7QSW6_BRAPC</name>
<dbReference type="Proteomes" id="UP000276133">
    <property type="component" value="Unassembled WGS sequence"/>
</dbReference>
<dbReference type="AlphaFoldDB" id="A0A3M7QSW6"/>
<keyword evidence="2" id="KW-1185">Reference proteome</keyword>
<proteinExistence type="predicted"/>
<dbReference type="EMBL" id="REGN01005265">
    <property type="protein sequence ID" value="RNA14065.1"/>
    <property type="molecule type" value="Genomic_DNA"/>
</dbReference>
<evidence type="ECO:0000313" key="1">
    <source>
        <dbReference type="EMBL" id="RNA14065.1"/>
    </source>
</evidence>
<accession>A0A3M7QSW6</accession>
<reference evidence="1 2" key="1">
    <citation type="journal article" date="2018" name="Sci. Rep.">
        <title>Genomic signatures of local adaptation to the degree of environmental predictability in rotifers.</title>
        <authorList>
            <person name="Franch-Gras L."/>
            <person name="Hahn C."/>
            <person name="Garcia-Roger E.M."/>
            <person name="Carmona M.J."/>
            <person name="Serra M."/>
            <person name="Gomez A."/>
        </authorList>
    </citation>
    <scope>NUCLEOTIDE SEQUENCE [LARGE SCALE GENOMIC DNA]</scope>
    <source>
        <strain evidence="1">HYR1</strain>
    </source>
</reference>
<evidence type="ECO:0000313" key="2">
    <source>
        <dbReference type="Proteomes" id="UP000276133"/>
    </source>
</evidence>